<feature type="compositionally biased region" description="Low complexity" evidence="1">
    <location>
        <begin position="994"/>
        <end position="1009"/>
    </location>
</feature>
<dbReference type="InterPro" id="IPR012965">
    <property type="entry name" value="Msb1/Mug8_dom"/>
</dbReference>
<dbReference type="AlphaFoldDB" id="A0AAW0FP77"/>
<feature type="compositionally biased region" description="Polar residues" evidence="1">
    <location>
        <begin position="694"/>
        <end position="712"/>
    </location>
</feature>
<name>A0AAW0FP77_9APHY</name>
<feature type="compositionally biased region" description="Basic and acidic residues" evidence="1">
    <location>
        <begin position="11"/>
        <end position="20"/>
    </location>
</feature>
<feature type="domain" description="Meiotically up-regulated protein Msb1/Mug8" evidence="2">
    <location>
        <begin position="249"/>
        <end position="373"/>
    </location>
</feature>
<feature type="compositionally biased region" description="Low complexity" evidence="1">
    <location>
        <begin position="503"/>
        <end position="532"/>
    </location>
</feature>
<feature type="compositionally biased region" description="Basic and acidic residues" evidence="1">
    <location>
        <begin position="1173"/>
        <end position="1184"/>
    </location>
</feature>
<feature type="compositionally biased region" description="Low complexity" evidence="1">
    <location>
        <begin position="1100"/>
        <end position="1119"/>
    </location>
</feature>
<feature type="region of interest" description="Disordered" evidence="1">
    <location>
        <begin position="481"/>
        <end position="537"/>
    </location>
</feature>
<organism evidence="3 4">
    <name type="scientific">Cerrena zonata</name>
    <dbReference type="NCBI Taxonomy" id="2478898"/>
    <lineage>
        <taxon>Eukaryota</taxon>
        <taxon>Fungi</taxon>
        <taxon>Dikarya</taxon>
        <taxon>Basidiomycota</taxon>
        <taxon>Agaricomycotina</taxon>
        <taxon>Agaricomycetes</taxon>
        <taxon>Polyporales</taxon>
        <taxon>Cerrenaceae</taxon>
        <taxon>Cerrena</taxon>
    </lineage>
</organism>
<sequence>MPSFLTKVFGRKKDEKEHASSKRHSASGTSLLEGKFEAVSPNVSPSATHFTDSIPHVKEKEKDKETPFSLFRPKSRQPSSSSPDTTRSSSPKPLLTLSLAEAKEEENRTLGVVFEADPDDRRVLSEAVVGERRLNSSETLSLVKACSAAIVDRGGLETLGVMHPHWYSASPDIQRKLISLFILSLTSQGQALTLPPSSSPSHLFDSELSYTRSPHDIAAVLRWALRHLQLDGNSFGADTDGPSKSEEAWQWYTAYAEAERSSGYPSDAFTKSLVPQLPQAHHELLKATLDIISSLAAHAETNGSSGSKLSKFLGLWLLTAQRSQASDDWSSFYARWERAGRILEHLYLSYIRDEASHEKMPIRLVGLVKQYPYGKSAAEDGLLPRPRFSTRRFDALFVRAETQLTDTRTSKPRLHPVKLVREALNAEVNTNLGEHAELWEKIKKAAIEGDKTDAFSVSRIFDEDTLNLFALIPLEETTPVISISIPSPPPVTKTNRRRSTSLSGAANGNGKATNGSTTASPAASPTSPTSPANWIDFSSAGFGESTIGQDFAATLMDKDVEKTSPPDLSRQPSKKRRATSPTIPFPPNRRSMDNPVSPSKSIATEPKSPKEVVNKPKAAQVKLTQIDEAFIDFWGDALTDPIAASWPSFVVCKLKSNVGLTFNEKPINWVVIEHAYTTPPPPPTAEPSSPTATRRASSPKPSLRSNMSARKSSTFTAARKQFNFFGSKSSKNAGTTKTSGPASPTLGGRKKGTMSPRIGEMGEILPEVEEGSAEPAEPSKPAPSTSATGLGIITEAEAPAVPPKVEETTTTELAPVPLVDAPPPVEATPVSTEAVHTDEDKEKLTVALAAEPTPTDEAPDVQAEASESEEKSLPPAPEPVVLAGSTPGPQVALDSSEPVALAEAASPEVPPKEEEESQPAAPVEEIIPEAPAQIEPVESQEDILPEDPVVLETVEPVAEPVKEEFQVPVETTAVSVPDDEAQAPVEPTEAVVQTPSPETPAAEPEVLPTEPVTEEAVAPVEESVPFPVAQTPVEDIADPIQEVETELPVEETKVVEEEEEKTAETEPLADIAESSSEPDNAAQEPVLVEQVASVEKTEPVVEPVESAEPVVETTTEVPEPIIPEPPAPVKEDIPAAVEAESTEASTVPPAVIEELVDPAAEPTEQIATSPLESKTDDGGDHLDPVQENGSRPETTDDVVDKPLEGGITTDVHKTSTEAEETIPPHSEEKPSPTDP</sequence>
<comment type="caution">
    <text evidence="3">The sequence shown here is derived from an EMBL/GenBank/DDBJ whole genome shotgun (WGS) entry which is preliminary data.</text>
</comment>
<protein>
    <recommendedName>
        <fullName evidence="2">Meiotically up-regulated protein Msb1/Mug8 domain-containing protein</fullName>
    </recommendedName>
</protein>
<gene>
    <name evidence="3" type="ORF">QCA50_016134</name>
</gene>
<dbReference type="Pfam" id="PF08101">
    <property type="entry name" value="Msb1-Mug8_dom"/>
    <property type="match status" value="1"/>
</dbReference>
<feature type="compositionally biased region" description="Polar residues" evidence="1">
    <location>
        <begin position="726"/>
        <end position="742"/>
    </location>
</feature>
<feature type="region of interest" description="Disordered" evidence="1">
    <location>
        <begin position="1044"/>
        <end position="1129"/>
    </location>
</feature>
<feature type="region of interest" description="Disordered" evidence="1">
    <location>
        <begin position="974"/>
        <end position="1009"/>
    </location>
</feature>
<evidence type="ECO:0000256" key="1">
    <source>
        <dbReference type="SAM" id="MobiDB-lite"/>
    </source>
</evidence>
<dbReference type="EMBL" id="JASBNA010000046">
    <property type="protein sequence ID" value="KAK7680824.1"/>
    <property type="molecule type" value="Genomic_DNA"/>
</dbReference>
<feature type="region of interest" description="Disordered" evidence="1">
    <location>
        <begin position="726"/>
        <end position="946"/>
    </location>
</feature>
<feature type="compositionally biased region" description="Basic and acidic residues" evidence="1">
    <location>
        <begin position="55"/>
        <end position="66"/>
    </location>
</feature>
<feature type="compositionally biased region" description="Low complexity" evidence="1">
    <location>
        <begin position="918"/>
        <end position="937"/>
    </location>
</feature>
<feature type="compositionally biased region" description="Basic and acidic residues" evidence="1">
    <location>
        <begin position="1225"/>
        <end position="1235"/>
    </location>
</feature>
<feature type="compositionally biased region" description="Low complexity" evidence="1">
    <location>
        <begin position="808"/>
        <end position="819"/>
    </location>
</feature>
<feature type="compositionally biased region" description="Polar residues" evidence="1">
    <location>
        <begin position="41"/>
        <end position="51"/>
    </location>
</feature>
<feature type="region of interest" description="Disordered" evidence="1">
    <location>
        <begin position="1"/>
        <end position="93"/>
    </location>
</feature>
<feature type="region of interest" description="Disordered" evidence="1">
    <location>
        <begin position="1157"/>
        <end position="1235"/>
    </location>
</feature>
<dbReference type="InterPro" id="IPR008936">
    <property type="entry name" value="Rho_GTPase_activation_prot"/>
</dbReference>
<feature type="compositionally biased region" description="Low complexity" evidence="1">
    <location>
        <begin position="76"/>
        <end position="93"/>
    </location>
</feature>
<evidence type="ECO:0000313" key="4">
    <source>
        <dbReference type="Proteomes" id="UP001385951"/>
    </source>
</evidence>
<reference evidence="3 4" key="1">
    <citation type="submission" date="2022-09" db="EMBL/GenBank/DDBJ databases">
        <authorList>
            <person name="Palmer J.M."/>
        </authorList>
    </citation>
    <scope>NUCLEOTIDE SEQUENCE [LARGE SCALE GENOMIC DNA]</scope>
    <source>
        <strain evidence="3 4">DSM 7382</strain>
    </source>
</reference>
<accession>A0AAW0FP77</accession>
<evidence type="ECO:0000313" key="3">
    <source>
        <dbReference type="EMBL" id="KAK7680824.1"/>
    </source>
</evidence>
<feature type="region of interest" description="Disordered" evidence="1">
    <location>
        <begin position="560"/>
        <end position="613"/>
    </location>
</feature>
<dbReference type="PANTHER" id="PTHR28093">
    <property type="entry name" value="MORPHOGENESIS-RELATED PROTEIN MSB1"/>
    <property type="match status" value="1"/>
</dbReference>
<dbReference type="PANTHER" id="PTHR28093:SF1">
    <property type="entry name" value="MORPHOGENESIS-RELATED PROTEIN MSB1"/>
    <property type="match status" value="1"/>
</dbReference>
<dbReference type="Gene3D" id="1.10.555.10">
    <property type="entry name" value="Rho GTPase activation protein"/>
    <property type="match status" value="1"/>
</dbReference>
<evidence type="ECO:0000259" key="2">
    <source>
        <dbReference type="Pfam" id="PF08101"/>
    </source>
</evidence>
<dbReference type="InterPro" id="IPR037508">
    <property type="entry name" value="Msb1/Mug8"/>
</dbReference>
<dbReference type="Proteomes" id="UP001385951">
    <property type="component" value="Unassembled WGS sequence"/>
</dbReference>
<keyword evidence="4" id="KW-1185">Reference proteome</keyword>
<feature type="compositionally biased region" description="Basic and acidic residues" evidence="1">
    <location>
        <begin position="835"/>
        <end position="844"/>
    </location>
</feature>
<feature type="region of interest" description="Disordered" evidence="1">
    <location>
        <begin position="678"/>
        <end position="712"/>
    </location>
</feature>
<proteinExistence type="predicted"/>